<feature type="compositionally biased region" description="Basic and acidic residues" evidence="1">
    <location>
        <begin position="67"/>
        <end position="82"/>
    </location>
</feature>
<dbReference type="Proteomes" id="UP000729402">
    <property type="component" value="Unassembled WGS sequence"/>
</dbReference>
<feature type="compositionally biased region" description="Polar residues" evidence="1">
    <location>
        <begin position="53"/>
        <end position="64"/>
    </location>
</feature>
<dbReference type="EMBL" id="JAAALK010000286">
    <property type="protein sequence ID" value="KAG8062169.1"/>
    <property type="molecule type" value="Genomic_DNA"/>
</dbReference>
<evidence type="ECO:0000256" key="1">
    <source>
        <dbReference type="SAM" id="MobiDB-lite"/>
    </source>
</evidence>
<feature type="compositionally biased region" description="Polar residues" evidence="1">
    <location>
        <begin position="101"/>
        <end position="118"/>
    </location>
</feature>
<reference evidence="2" key="2">
    <citation type="submission" date="2021-02" db="EMBL/GenBank/DDBJ databases">
        <authorList>
            <person name="Kimball J.A."/>
            <person name="Haas M.W."/>
            <person name="Macchietto M."/>
            <person name="Kono T."/>
            <person name="Duquette J."/>
            <person name="Shao M."/>
        </authorList>
    </citation>
    <scope>NUCLEOTIDE SEQUENCE</scope>
    <source>
        <tissue evidence="2">Fresh leaf tissue</tissue>
    </source>
</reference>
<comment type="caution">
    <text evidence="2">The sequence shown here is derived from an EMBL/GenBank/DDBJ whole genome shotgun (WGS) entry which is preliminary data.</text>
</comment>
<feature type="compositionally biased region" description="Basic and acidic residues" evidence="1">
    <location>
        <begin position="89"/>
        <end position="99"/>
    </location>
</feature>
<evidence type="ECO:0000313" key="3">
    <source>
        <dbReference type="Proteomes" id="UP000729402"/>
    </source>
</evidence>
<dbReference type="OrthoDB" id="722026at2759"/>
<reference evidence="2" key="1">
    <citation type="journal article" date="2021" name="bioRxiv">
        <title>Whole Genome Assembly and Annotation of Northern Wild Rice, Zizania palustris L., Supports a Whole Genome Duplication in the Zizania Genus.</title>
        <authorList>
            <person name="Haas M."/>
            <person name="Kono T."/>
            <person name="Macchietto M."/>
            <person name="Millas R."/>
            <person name="McGilp L."/>
            <person name="Shao M."/>
            <person name="Duquette J."/>
            <person name="Hirsch C.N."/>
            <person name="Kimball J."/>
        </authorList>
    </citation>
    <scope>NUCLEOTIDE SEQUENCE</scope>
    <source>
        <tissue evidence="2">Fresh leaf tissue</tissue>
    </source>
</reference>
<feature type="compositionally biased region" description="Basic and acidic residues" evidence="1">
    <location>
        <begin position="30"/>
        <end position="47"/>
    </location>
</feature>
<accession>A0A8J5SBG9</accession>
<keyword evidence="3" id="KW-1185">Reference proteome</keyword>
<dbReference type="AlphaFoldDB" id="A0A8J5SBG9"/>
<protein>
    <submittedName>
        <fullName evidence="2">Uncharacterized protein</fullName>
    </submittedName>
</protein>
<name>A0A8J5SBG9_ZIZPA</name>
<sequence length="459" mass="52491">MMGARTYGRTALTDITNHVKKGTCQPPNDNDVRKREEKNRKQREYRARIKAASSLNISGTQQAPDDNEVRKREERNRKQREYRARKKARENSTQKDGMNKFESSPCTSSIDQQSSYGQGYSTDLQASNVLQANDLTLTGNILSSCGIGYSTVLQASTLLQANELTLAGSILSPYGTGISTILQASSVEDKENYDQEDENISWLHRNDNYVKLHKVDSVNKREGRNIKQREYRARRKAEEIDEYREWRINKKHCGYKRCSHDNMDETDICQTPLQQKNGEQADTFDSALFEPTHLCSHDEDCLQDADELENTEDNESRQFRGEGLIGSLTLITKNFYGLNYTKVWLMSFLLEKLDLRRSFDLPEFIDTGEYSDDVGEDVVAELSRAMESQGLDMKVTIFVIQMACNELMDYVFMNCKTPLNSVVVYTPLNSVVVYMACNELMDYVFMNCKTPLNSVVVYG</sequence>
<organism evidence="2 3">
    <name type="scientific">Zizania palustris</name>
    <name type="common">Northern wild rice</name>
    <dbReference type="NCBI Taxonomy" id="103762"/>
    <lineage>
        <taxon>Eukaryota</taxon>
        <taxon>Viridiplantae</taxon>
        <taxon>Streptophyta</taxon>
        <taxon>Embryophyta</taxon>
        <taxon>Tracheophyta</taxon>
        <taxon>Spermatophyta</taxon>
        <taxon>Magnoliopsida</taxon>
        <taxon>Liliopsida</taxon>
        <taxon>Poales</taxon>
        <taxon>Poaceae</taxon>
        <taxon>BOP clade</taxon>
        <taxon>Oryzoideae</taxon>
        <taxon>Oryzeae</taxon>
        <taxon>Zizaniinae</taxon>
        <taxon>Zizania</taxon>
    </lineage>
</organism>
<evidence type="ECO:0000313" key="2">
    <source>
        <dbReference type="EMBL" id="KAG8062168.1"/>
    </source>
</evidence>
<dbReference type="EMBL" id="JAAALK010000286">
    <property type="protein sequence ID" value="KAG8062168.1"/>
    <property type="molecule type" value="Genomic_DNA"/>
</dbReference>
<feature type="region of interest" description="Disordered" evidence="1">
    <location>
        <begin position="1"/>
        <end position="118"/>
    </location>
</feature>
<proteinExistence type="predicted"/>
<gene>
    <name evidence="2" type="ORF">GUJ93_ZPchr0003g17565</name>
</gene>